<accession>A0A4C1Z6D6</accession>
<dbReference type="AlphaFoldDB" id="A0A4C1Z6D6"/>
<keyword evidence="2" id="KW-1185">Reference proteome</keyword>
<dbReference type="EMBL" id="BGZK01001567">
    <property type="protein sequence ID" value="GBP82479.1"/>
    <property type="molecule type" value="Genomic_DNA"/>
</dbReference>
<organism evidence="1 2">
    <name type="scientific">Eumeta variegata</name>
    <name type="common">Bagworm moth</name>
    <name type="synonym">Eumeta japonica</name>
    <dbReference type="NCBI Taxonomy" id="151549"/>
    <lineage>
        <taxon>Eukaryota</taxon>
        <taxon>Metazoa</taxon>
        <taxon>Ecdysozoa</taxon>
        <taxon>Arthropoda</taxon>
        <taxon>Hexapoda</taxon>
        <taxon>Insecta</taxon>
        <taxon>Pterygota</taxon>
        <taxon>Neoptera</taxon>
        <taxon>Endopterygota</taxon>
        <taxon>Lepidoptera</taxon>
        <taxon>Glossata</taxon>
        <taxon>Ditrysia</taxon>
        <taxon>Tineoidea</taxon>
        <taxon>Psychidae</taxon>
        <taxon>Oiketicinae</taxon>
        <taxon>Eumeta</taxon>
    </lineage>
</organism>
<proteinExistence type="predicted"/>
<dbReference type="Proteomes" id="UP000299102">
    <property type="component" value="Unassembled WGS sequence"/>
</dbReference>
<reference evidence="1 2" key="1">
    <citation type="journal article" date="2019" name="Commun. Biol.">
        <title>The bagworm genome reveals a unique fibroin gene that provides high tensile strength.</title>
        <authorList>
            <person name="Kono N."/>
            <person name="Nakamura H."/>
            <person name="Ohtoshi R."/>
            <person name="Tomita M."/>
            <person name="Numata K."/>
            <person name="Arakawa K."/>
        </authorList>
    </citation>
    <scope>NUCLEOTIDE SEQUENCE [LARGE SCALE GENOMIC DNA]</scope>
</reference>
<evidence type="ECO:0000313" key="1">
    <source>
        <dbReference type="EMBL" id="GBP82479.1"/>
    </source>
</evidence>
<sequence>MAMRKCLGRSDASALAGLRMFGSTVLAKSPTVANSASPRKLAGSTGKILNPRRIETWSTNFRCCISSSEQLWRPTTYVRNIEDSSEKNYGMSVEIASNTIERRNAHVIASPQHSLRAAPMSRRNRPP</sequence>
<protein>
    <submittedName>
        <fullName evidence="1">Uncharacterized protein</fullName>
    </submittedName>
</protein>
<name>A0A4C1Z6D6_EUMVA</name>
<gene>
    <name evidence="1" type="ORF">EVAR_55867_1</name>
</gene>
<evidence type="ECO:0000313" key="2">
    <source>
        <dbReference type="Proteomes" id="UP000299102"/>
    </source>
</evidence>
<comment type="caution">
    <text evidence="1">The sequence shown here is derived from an EMBL/GenBank/DDBJ whole genome shotgun (WGS) entry which is preliminary data.</text>
</comment>